<proteinExistence type="predicted"/>
<dbReference type="EMBL" id="LSRQ01001729">
    <property type="protein sequence ID" value="OAY76762.1"/>
    <property type="molecule type" value="Genomic_DNA"/>
</dbReference>
<reference evidence="2 3" key="1">
    <citation type="journal article" date="2016" name="DNA Res.">
        <title>The draft genome of MD-2 pineapple using hybrid error correction of long reads.</title>
        <authorList>
            <person name="Redwan R.M."/>
            <person name="Saidin A."/>
            <person name="Kumar S.V."/>
        </authorList>
    </citation>
    <scope>NUCLEOTIDE SEQUENCE [LARGE SCALE GENOMIC DNA]</scope>
    <source>
        <strain evidence="3">cv. MD2</strain>
        <tissue evidence="2">Leaf</tissue>
    </source>
</reference>
<gene>
    <name evidence="2" type="ORF">ACMD2_23798</name>
</gene>
<feature type="region of interest" description="Disordered" evidence="1">
    <location>
        <begin position="37"/>
        <end position="61"/>
    </location>
</feature>
<evidence type="ECO:0000256" key="1">
    <source>
        <dbReference type="SAM" id="MobiDB-lite"/>
    </source>
</evidence>
<name>A0A199VHZ8_ANACO</name>
<accession>A0A199VHZ8</accession>
<dbReference type="AlphaFoldDB" id="A0A199VHZ8"/>
<protein>
    <submittedName>
        <fullName evidence="2">Uncharacterized protein</fullName>
    </submittedName>
</protein>
<feature type="compositionally biased region" description="Low complexity" evidence="1">
    <location>
        <begin position="43"/>
        <end position="61"/>
    </location>
</feature>
<comment type="caution">
    <text evidence="2">The sequence shown here is derived from an EMBL/GenBank/DDBJ whole genome shotgun (WGS) entry which is preliminary data.</text>
</comment>
<evidence type="ECO:0000313" key="3">
    <source>
        <dbReference type="Proteomes" id="UP000092600"/>
    </source>
</evidence>
<evidence type="ECO:0000313" key="2">
    <source>
        <dbReference type="EMBL" id="OAY76762.1"/>
    </source>
</evidence>
<sequence length="61" mass="6541">MEFLKRAILRIASTPDARLSELPRLHRRLLLPILSPPPPLSPLPSSAAAAASYSPPTGTNL</sequence>
<organism evidence="2 3">
    <name type="scientific">Ananas comosus</name>
    <name type="common">Pineapple</name>
    <name type="synonym">Ananas ananas</name>
    <dbReference type="NCBI Taxonomy" id="4615"/>
    <lineage>
        <taxon>Eukaryota</taxon>
        <taxon>Viridiplantae</taxon>
        <taxon>Streptophyta</taxon>
        <taxon>Embryophyta</taxon>
        <taxon>Tracheophyta</taxon>
        <taxon>Spermatophyta</taxon>
        <taxon>Magnoliopsida</taxon>
        <taxon>Liliopsida</taxon>
        <taxon>Poales</taxon>
        <taxon>Bromeliaceae</taxon>
        <taxon>Bromelioideae</taxon>
        <taxon>Ananas</taxon>
    </lineage>
</organism>
<dbReference type="Proteomes" id="UP000092600">
    <property type="component" value="Unassembled WGS sequence"/>
</dbReference>